<dbReference type="InterPro" id="IPR010093">
    <property type="entry name" value="SinI_DNA-bd"/>
</dbReference>
<accession>A0A383E4F8</accession>
<dbReference type="InterPro" id="IPR009061">
    <property type="entry name" value="DNA-bd_dom_put_sf"/>
</dbReference>
<organism evidence="2">
    <name type="scientific">marine metagenome</name>
    <dbReference type="NCBI Taxonomy" id="408172"/>
    <lineage>
        <taxon>unclassified sequences</taxon>
        <taxon>metagenomes</taxon>
        <taxon>ecological metagenomes</taxon>
    </lineage>
</organism>
<proteinExistence type="predicted"/>
<sequence length="162" mass="18059">MTPDDGQQFRGAAANRRLVLEQIPEDPAAGYSELRRKTGLAGADLDEALAELEYLGVIIAKKTANEVLYWKAGVVPDKEWYSVEDAANYLSVSKRTVQQLIRDGEMVAYRIGRGGHRRIRRTDLDGPMHREDQSGLAELAGADDPVLSELWDNEQDGAYDRL</sequence>
<dbReference type="AlphaFoldDB" id="A0A383E4F8"/>
<reference evidence="2" key="1">
    <citation type="submission" date="2018-05" db="EMBL/GenBank/DDBJ databases">
        <authorList>
            <person name="Lanie J.A."/>
            <person name="Ng W.-L."/>
            <person name="Kazmierczak K.M."/>
            <person name="Andrzejewski T.M."/>
            <person name="Davidsen T.M."/>
            <person name="Wayne K.J."/>
            <person name="Tettelin H."/>
            <person name="Glass J.I."/>
            <person name="Rusch D."/>
            <person name="Podicherti R."/>
            <person name="Tsui H.-C.T."/>
            <person name="Winkler M.E."/>
        </authorList>
    </citation>
    <scope>NUCLEOTIDE SEQUENCE</scope>
</reference>
<dbReference type="SUPFAM" id="SSF46955">
    <property type="entry name" value="Putative DNA-binding domain"/>
    <property type="match status" value="1"/>
</dbReference>
<protein>
    <recommendedName>
        <fullName evidence="1">Helix-turn-helix domain-containing protein</fullName>
    </recommendedName>
</protein>
<evidence type="ECO:0000313" key="2">
    <source>
        <dbReference type="EMBL" id="SVE51686.1"/>
    </source>
</evidence>
<dbReference type="GO" id="GO:0003677">
    <property type="term" value="F:DNA binding"/>
    <property type="evidence" value="ECO:0007669"/>
    <property type="project" value="InterPro"/>
</dbReference>
<dbReference type="InterPro" id="IPR041657">
    <property type="entry name" value="HTH_17"/>
</dbReference>
<dbReference type="Pfam" id="PF12728">
    <property type="entry name" value="HTH_17"/>
    <property type="match status" value="1"/>
</dbReference>
<evidence type="ECO:0000259" key="1">
    <source>
        <dbReference type="Pfam" id="PF12728"/>
    </source>
</evidence>
<gene>
    <name evidence="2" type="ORF">METZ01_LOCUS504540</name>
</gene>
<feature type="domain" description="Helix-turn-helix" evidence="1">
    <location>
        <begin position="80"/>
        <end position="125"/>
    </location>
</feature>
<name>A0A383E4F8_9ZZZZ</name>
<dbReference type="NCBIfam" id="TIGR01764">
    <property type="entry name" value="excise"/>
    <property type="match status" value="1"/>
</dbReference>
<dbReference type="EMBL" id="UINC01222767">
    <property type="protein sequence ID" value="SVE51686.1"/>
    <property type="molecule type" value="Genomic_DNA"/>
</dbReference>